<feature type="domain" description="SPOR" evidence="3">
    <location>
        <begin position="117"/>
        <end position="196"/>
    </location>
</feature>
<dbReference type="Pfam" id="PF05036">
    <property type="entry name" value="SPOR"/>
    <property type="match status" value="1"/>
</dbReference>
<sequence length="202" mass="22749">MSDHESLKYRVVGALVVIVSLALAWSILLEHDVQREHDWAKSDIPEPMQIERFDVPDVEPIEDIKPSVLTKVTVPETAKNPTDATQKTSKIALSESAPKSKPKPVVSEKDFTQLNAQGLPEAWVLQVGSFKARENAIALQSKLRKDDLPAYVKAFKLNDGVKYRVLVGPKIDKKKAKRIAEQIRQKHKLKPMIMMFKPGYAE</sequence>
<dbReference type="EMBL" id="CACSII010000003">
    <property type="protein sequence ID" value="CAA0093840.1"/>
    <property type="molecule type" value="Genomic_DNA"/>
</dbReference>
<feature type="region of interest" description="Disordered" evidence="1">
    <location>
        <begin position="76"/>
        <end position="106"/>
    </location>
</feature>
<proteinExistence type="predicted"/>
<dbReference type="OrthoDB" id="7069135at2"/>
<evidence type="ECO:0000259" key="3">
    <source>
        <dbReference type="PROSITE" id="PS51724"/>
    </source>
</evidence>
<dbReference type="GO" id="GO:0032506">
    <property type="term" value="P:cytokinetic process"/>
    <property type="evidence" value="ECO:0007669"/>
    <property type="project" value="TreeGrafter"/>
</dbReference>
<feature type="compositionally biased region" description="Low complexity" evidence="1">
    <location>
        <begin position="94"/>
        <end position="105"/>
    </location>
</feature>
<dbReference type="InterPro" id="IPR036680">
    <property type="entry name" value="SPOR-like_sf"/>
</dbReference>
<evidence type="ECO:0000256" key="1">
    <source>
        <dbReference type="SAM" id="MobiDB-lite"/>
    </source>
</evidence>
<reference evidence="4 5" key="1">
    <citation type="submission" date="2019-11" db="EMBL/GenBank/DDBJ databases">
        <authorList>
            <person name="Holert J."/>
        </authorList>
    </citation>
    <scope>NUCLEOTIDE SEQUENCE [LARGE SCALE GENOMIC DNA]</scope>
    <source>
        <strain evidence="4">BC5_2</strain>
    </source>
</reference>
<evidence type="ECO:0000256" key="2">
    <source>
        <dbReference type="SAM" id="Phobius"/>
    </source>
</evidence>
<dbReference type="InterPro" id="IPR007730">
    <property type="entry name" value="SPOR-like_dom"/>
</dbReference>
<dbReference type="AlphaFoldDB" id="A0A5S9NK42"/>
<dbReference type="Gene3D" id="3.30.70.1070">
    <property type="entry name" value="Sporulation related repeat"/>
    <property type="match status" value="1"/>
</dbReference>
<dbReference type="GO" id="GO:0030428">
    <property type="term" value="C:cell septum"/>
    <property type="evidence" value="ECO:0007669"/>
    <property type="project" value="TreeGrafter"/>
</dbReference>
<organism evidence="4 5">
    <name type="scientific">BD1-7 clade bacterium</name>
    <dbReference type="NCBI Taxonomy" id="2029982"/>
    <lineage>
        <taxon>Bacteria</taxon>
        <taxon>Pseudomonadati</taxon>
        <taxon>Pseudomonadota</taxon>
        <taxon>Gammaproteobacteria</taxon>
        <taxon>Cellvibrionales</taxon>
        <taxon>Spongiibacteraceae</taxon>
        <taxon>BD1-7 clade</taxon>
    </lineage>
</organism>
<dbReference type="PANTHER" id="PTHR38687:SF1">
    <property type="entry name" value="CELL DIVISION PROTEIN DEDD"/>
    <property type="match status" value="1"/>
</dbReference>
<keyword evidence="2" id="KW-0812">Transmembrane</keyword>
<evidence type="ECO:0000313" key="4">
    <source>
        <dbReference type="EMBL" id="CAA0093840.1"/>
    </source>
</evidence>
<dbReference type="PROSITE" id="PS51724">
    <property type="entry name" value="SPOR"/>
    <property type="match status" value="1"/>
</dbReference>
<dbReference type="InterPro" id="IPR052521">
    <property type="entry name" value="Cell_div_SPOR-domain"/>
</dbReference>
<feature type="transmembrane region" description="Helical" evidence="2">
    <location>
        <begin position="7"/>
        <end position="28"/>
    </location>
</feature>
<keyword evidence="2" id="KW-0472">Membrane</keyword>
<keyword evidence="4" id="KW-0132">Cell division</keyword>
<feature type="compositionally biased region" description="Polar residues" evidence="1">
    <location>
        <begin position="79"/>
        <end position="91"/>
    </location>
</feature>
<name>A0A5S9NK42_9GAMM</name>
<gene>
    <name evidence="4" type="primary">dedD</name>
    <name evidence="4" type="ORF">DPBNPPHM_03138</name>
</gene>
<keyword evidence="4" id="KW-0131">Cell cycle</keyword>
<dbReference type="Proteomes" id="UP000434580">
    <property type="component" value="Unassembled WGS sequence"/>
</dbReference>
<dbReference type="GO" id="GO:0032153">
    <property type="term" value="C:cell division site"/>
    <property type="evidence" value="ECO:0007669"/>
    <property type="project" value="TreeGrafter"/>
</dbReference>
<dbReference type="GO" id="GO:0042834">
    <property type="term" value="F:peptidoglycan binding"/>
    <property type="evidence" value="ECO:0007669"/>
    <property type="project" value="InterPro"/>
</dbReference>
<keyword evidence="2" id="KW-1133">Transmembrane helix</keyword>
<accession>A0A5S9NK42</accession>
<protein>
    <submittedName>
        <fullName evidence="4">Cell division protein DedD</fullName>
    </submittedName>
</protein>
<dbReference type="PANTHER" id="PTHR38687">
    <property type="entry name" value="CELL DIVISION PROTEIN DEDD-RELATED"/>
    <property type="match status" value="1"/>
</dbReference>
<evidence type="ECO:0000313" key="5">
    <source>
        <dbReference type="Proteomes" id="UP000434580"/>
    </source>
</evidence>
<dbReference type="SUPFAM" id="SSF110997">
    <property type="entry name" value="Sporulation related repeat"/>
    <property type="match status" value="1"/>
</dbReference>